<dbReference type="Proteomes" id="UP000732858">
    <property type="component" value="Unassembled WGS sequence"/>
</dbReference>
<dbReference type="InterPro" id="IPR037066">
    <property type="entry name" value="Plug_dom_sf"/>
</dbReference>
<evidence type="ECO:0000256" key="8">
    <source>
        <dbReference type="ARBA" id="ARBA00023136"/>
    </source>
</evidence>
<gene>
    <name evidence="16" type="ORF">HT657_02855</name>
    <name evidence="17" type="ORF">HT672_02240</name>
</gene>
<dbReference type="Proteomes" id="UP001196379">
    <property type="component" value="Unassembled WGS sequence"/>
</dbReference>
<evidence type="ECO:0000313" key="19">
    <source>
        <dbReference type="Proteomes" id="UP001196379"/>
    </source>
</evidence>
<keyword evidence="5 11" id="KW-0812">Transmembrane</keyword>
<keyword evidence="4 11" id="KW-1134">Transmembrane beta strand</keyword>
<evidence type="ECO:0000259" key="14">
    <source>
        <dbReference type="Pfam" id="PF00593"/>
    </source>
</evidence>
<dbReference type="Gene3D" id="2.40.170.20">
    <property type="entry name" value="TonB-dependent receptor, beta-barrel domain"/>
    <property type="match status" value="1"/>
</dbReference>
<protein>
    <submittedName>
        <fullName evidence="17">TonB-dependent hemoglobin/transferrin/lactoferrin family receptor</fullName>
    </submittedName>
</protein>
<evidence type="ECO:0000313" key="17">
    <source>
        <dbReference type="EMBL" id="MBV6546121.1"/>
    </source>
</evidence>
<dbReference type="InterPro" id="IPR039426">
    <property type="entry name" value="TonB-dep_rcpt-like"/>
</dbReference>
<dbReference type="GO" id="GO:0009279">
    <property type="term" value="C:cell outer membrane"/>
    <property type="evidence" value="ECO:0007669"/>
    <property type="project" value="UniProtKB-SubCell"/>
</dbReference>
<keyword evidence="8 11" id="KW-0472">Membrane</keyword>
<feature type="signal peptide" evidence="13">
    <location>
        <begin position="1"/>
        <end position="22"/>
    </location>
</feature>
<evidence type="ECO:0000256" key="6">
    <source>
        <dbReference type="ARBA" id="ARBA00022729"/>
    </source>
</evidence>
<keyword evidence="19" id="KW-1185">Reference proteome</keyword>
<evidence type="ECO:0000256" key="3">
    <source>
        <dbReference type="ARBA" id="ARBA00022448"/>
    </source>
</evidence>
<dbReference type="CDD" id="cd01347">
    <property type="entry name" value="ligand_gated_channel"/>
    <property type="match status" value="1"/>
</dbReference>
<comment type="subcellular location">
    <subcellularLocation>
        <location evidence="1 11">Cell outer membrane</location>
        <topology evidence="1 11">Multi-pass membrane protein</topology>
    </subcellularLocation>
</comment>
<keyword evidence="7 12" id="KW-0798">TonB box</keyword>
<evidence type="ECO:0000256" key="5">
    <source>
        <dbReference type="ARBA" id="ARBA00022692"/>
    </source>
</evidence>
<dbReference type="GO" id="GO:0015344">
    <property type="term" value="F:siderophore uptake transmembrane transporter activity"/>
    <property type="evidence" value="ECO:0007669"/>
    <property type="project" value="TreeGrafter"/>
</dbReference>
<comment type="similarity">
    <text evidence="2">Belongs to the TonB-dependent receptor family. Hemoglobin/haptoglobin binding protein subfamily.</text>
</comment>
<sequence>MLRKKQIAVFIASALALNSALAEQMGVLPEIKVTESVVDTEITNTQINKQAIQRKQPSDLKALFANQLDAQVNDLQNSRAGNDGVNVRGLQGNRVAMSIDGVPLPETQENKLFVALGQDFGAGNSVEPTSLRSATVQHSGSFQSLSGSVSFATLEANDVIQSGNVGGFVATGYDSSDRSIYGSVAGAAKNENYQGLVLTTARWGNEKGNNGKVGGEGDTRTKPNPVDYKNSYVLVKNAYRLNDQNQFKLTFEHQQKIKDTSLLSNNGSSIDRAAGEQLSGFTEDKTRRSRISLGHQYQNDSGFINTIDSNIYYQNAMTQNYRERESIRSSRVENGKYSNKNFGISSNFISLVDATIPNAIRYGFAYHYSHIKSDLVCSTCSKSLTFDPVADTKQSKTHFYIEDEIALNNFTIIPHLGVLHYRLNPSKSGYVQAAAQHTEVKSQKQTVFLPKITLAWKMNEIFQPYFQYSRGVKTPSAQQLTSSFGNTVVAGGRIIRQYAVVGNANLRPETADNFSLGVKGKSDNIQYHVVGYYNKYRNFIDSMSSAVGNFNPFIQYHNLDKARIYGVTADAKWSWNNFFISGGLAYAKGKSDQKGKKSPINTIQPLKLKAGLGYEGQQFGTDIQLTHISAKSNKDINGKIYNPTTSVNIIDLGAYWKPVKNLTLSANVNNVFNKKYWNWSDISYFAVQSSSASADRTATLNKQNVDTYSALGRNFNVGVRYEF</sequence>
<dbReference type="NCBIfam" id="TIGR01786">
    <property type="entry name" value="TonB-hemlactrns"/>
    <property type="match status" value="1"/>
</dbReference>
<dbReference type="InterPro" id="IPR010949">
    <property type="entry name" value="TonB_Hb/transfer/lactofer_rcpt"/>
</dbReference>
<evidence type="ECO:0000259" key="15">
    <source>
        <dbReference type="Pfam" id="PF07715"/>
    </source>
</evidence>
<accession>A0A949WHU3</accession>
<feature type="chain" id="PRO_5037692139" evidence="13">
    <location>
        <begin position="23"/>
        <end position="723"/>
    </location>
</feature>
<dbReference type="EMBL" id="JABUMC010000003">
    <property type="protein sequence ID" value="MBV6546121.1"/>
    <property type="molecule type" value="Genomic_DNA"/>
</dbReference>
<dbReference type="OrthoDB" id="9764669at2"/>
<keyword evidence="10 11" id="KW-0998">Cell outer membrane</keyword>
<dbReference type="InterPro" id="IPR012910">
    <property type="entry name" value="Plug_dom"/>
</dbReference>
<dbReference type="Pfam" id="PF00593">
    <property type="entry name" value="TonB_dep_Rec_b-barrel"/>
    <property type="match status" value="1"/>
</dbReference>
<feature type="domain" description="TonB-dependent receptor plug" evidence="15">
    <location>
        <begin position="38"/>
        <end position="150"/>
    </location>
</feature>
<dbReference type="PROSITE" id="PS52016">
    <property type="entry name" value="TONB_DEPENDENT_REC_3"/>
    <property type="match status" value="1"/>
</dbReference>
<evidence type="ECO:0000256" key="10">
    <source>
        <dbReference type="ARBA" id="ARBA00023237"/>
    </source>
</evidence>
<evidence type="ECO:0000313" key="18">
    <source>
        <dbReference type="Proteomes" id="UP000732858"/>
    </source>
</evidence>
<dbReference type="Pfam" id="PF07715">
    <property type="entry name" value="Plug"/>
    <property type="match status" value="1"/>
</dbReference>
<evidence type="ECO:0000256" key="9">
    <source>
        <dbReference type="ARBA" id="ARBA00023170"/>
    </source>
</evidence>
<dbReference type="PANTHER" id="PTHR30069">
    <property type="entry name" value="TONB-DEPENDENT OUTER MEMBRANE RECEPTOR"/>
    <property type="match status" value="1"/>
</dbReference>
<evidence type="ECO:0000256" key="2">
    <source>
        <dbReference type="ARBA" id="ARBA00008143"/>
    </source>
</evidence>
<evidence type="ECO:0000256" key="7">
    <source>
        <dbReference type="ARBA" id="ARBA00023077"/>
    </source>
</evidence>
<evidence type="ECO:0000256" key="12">
    <source>
        <dbReference type="RuleBase" id="RU003357"/>
    </source>
</evidence>
<dbReference type="AlphaFoldDB" id="A0A949WHU3"/>
<dbReference type="SUPFAM" id="SSF56935">
    <property type="entry name" value="Porins"/>
    <property type="match status" value="1"/>
</dbReference>
<evidence type="ECO:0000256" key="4">
    <source>
        <dbReference type="ARBA" id="ARBA00022452"/>
    </source>
</evidence>
<evidence type="ECO:0000256" key="13">
    <source>
        <dbReference type="SAM" id="SignalP"/>
    </source>
</evidence>
<dbReference type="Gene3D" id="2.170.130.10">
    <property type="entry name" value="TonB-dependent receptor, plug domain"/>
    <property type="match status" value="1"/>
</dbReference>
<dbReference type="InterPro" id="IPR000531">
    <property type="entry name" value="Beta-barrel_TonB"/>
</dbReference>
<evidence type="ECO:0000313" key="16">
    <source>
        <dbReference type="EMBL" id="MBV6531095.1"/>
    </source>
</evidence>
<dbReference type="EMBL" id="JABULY010000001">
    <property type="protein sequence ID" value="MBV6531095.1"/>
    <property type="molecule type" value="Genomic_DNA"/>
</dbReference>
<keyword evidence="3 11" id="KW-0813">Transport</keyword>
<keyword evidence="6 13" id="KW-0732">Signal</keyword>
<keyword evidence="9 17" id="KW-0675">Receptor</keyword>
<feature type="domain" description="TonB-dependent receptor-like beta-barrel" evidence="14">
    <location>
        <begin position="239"/>
        <end position="671"/>
    </location>
</feature>
<dbReference type="PANTHER" id="PTHR30069:SF29">
    <property type="entry name" value="HEMOGLOBIN AND HEMOGLOBIN-HAPTOGLOBIN-BINDING PROTEIN 1-RELATED"/>
    <property type="match status" value="1"/>
</dbReference>
<reference evidence="17 19" key="1">
    <citation type="journal article" date="2021" name="Mol. Ecol.">
        <title>Polar bear-adapted Ursidibacter maritimus are remarkably conserved after generations in captivity.</title>
        <authorList>
            <person name="Espinosa-Gongora C."/>
            <person name="Hansen M.J."/>
            <person name="Bertelsen M.F."/>
            <person name="Bojesen A.M."/>
        </authorList>
    </citation>
    <scope>NUCLEOTIDE SEQUENCE</scope>
    <source>
        <strain evidence="17">Pb43105x</strain>
        <strain evidence="16 19">Pb43106</strain>
    </source>
</reference>
<evidence type="ECO:0000256" key="11">
    <source>
        <dbReference type="PROSITE-ProRule" id="PRU01360"/>
    </source>
</evidence>
<comment type="caution">
    <text evidence="17">The sequence shown here is derived from an EMBL/GenBank/DDBJ whole genome shotgun (WGS) entry which is preliminary data.</text>
</comment>
<name>A0A949WHU3_9PAST</name>
<dbReference type="InterPro" id="IPR036942">
    <property type="entry name" value="Beta-barrel_TonB_sf"/>
</dbReference>
<dbReference type="GO" id="GO:0044718">
    <property type="term" value="P:siderophore transmembrane transport"/>
    <property type="evidence" value="ECO:0007669"/>
    <property type="project" value="TreeGrafter"/>
</dbReference>
<organism evidence="17 18">
    <name type="scientific">Ursidibacter maritimus</name>
    <dbReference type="NCBI Taxonomy" id="1331689"/>
    <lineage>
        <taxon>Bacteria</taxon>
        <taxon>Pseudomonadati</taxon>
        <taxon>Pseudomonadota</taxon>
        <taxon>Gammaproteobacteria</taxon>
        <taxon>Pasteurellales</taxon>
        <taxon>Pasteurellaceae</taxon>
        <taxon>Ursidibacter</taxon>
    </lineage>
</organism>
<evidence type="ECO:0000256" key="1">
    <source>
        <dbReference type="ARBA" id="ARBA00004571"/>
    </source>
</evidence>
<proteinExistence type="inferred from homology"/>